<reference evidence="1" key="1">
    <citation type="journal article" date="2005" name="BMC Biol.">
        <title>The sequence of rice chromosomes 11 and 12, rich in disease resistance genes and recent gene duplications.</title>
        <authorList>
            <consortium name="The rice chromosomes 11 and 12 sequencing consortia"/>
        </authorList>
    </citation>
    <scope>NUCLEOTIDE SEQUENCE [LARGE SCALE GENOMIC DNA]</scope>
</reference>
<proteinExistence type="predicted"/>
<organism evidence="1">
    <name type="scientific">Oryza sativa subsp. japonica</name>
    <name type="common">Rice</name>
    <dbReference type="NCBI Taxonomy" id="39947"/>
    <lineage>
        <taxon>Eukaryota</taxon>
        <taxon>Viridiplantae</taxon>
        <taxon>Streptophyta</taxon>
        <taxon>Embryophyta</taxon>
        <taxon>Tracheophyta</taxon>
        <taxon>Spermatophyta</taxon>
        <taxon>Magnoliopsida</taxon>
        <taxon>Liliopsida</taxon>
        <taxon>Poales</taxon>
        <taxon>Poaceae</taxon>
        <taxon>BOP clade</taxon>
        <taxon>Oryzoideae</taxon>
        <taxon>Oryzeae</taxon>
        <taxon>Oryzinae</taxon>
        <taxon>Oryza</taxon>
        <taxon>Oryza sativa</taxon>
    </lineage>
</organism>
<reference evidence="1" key="2">
    <citation type="submission" date="2005-04" db="EMBL/GenBank/DDBJ databases">
        <authorList>
            <person name="Buell C.R."/>
            <person name="Wing R.A."/>
            <person name="McCombie W.A."/>
            <person name="Ouyang S."/>
        </authorList>
    </citation>
    <scope>NUCLEOTIDE SEQUENCE</scope>
</reference>
<evidence type="ECO:0000313" key="1">
    <source>
        <dbReference type="EMBL" id="ABA96996.1"/>
    </source>
</evidence>
<sequence>MEGQSPEPMVETSQDKFNETVHRALFDQSGVLMHTLQDVIKKIVPEIVAQRNQLGGQIEELHQYGHGEEYQYNDDLADRIAKMIEEQFGIKPKEHTFVYRLPYPEWFDRVPLPHRYKVLDFSKFSGQDDMSTMEHQLILSTMWRGIG</sequence>
<reference evidence="1" key="3">
    <citation type="submission" date="2006-01" db="EMBL/GenBank/DDBJ databases">
        <authorList>
            <person name="Buell R."/>
        </authorList>
    </citation>
    <scope>NUCLEOTIDE SEQUENCE</scope>
</reference>
<dbReference type="AlphaFoldDB" id="Q2QUG6"/>
<name>Q2QUG6_ORYSJ</name>
<gene>
    <name evidence="1" type="ordered locus">LOC_Os12g16330</name>
</gene>
<dbReference type="EMBL" id="DP000011">
    <property type="protein sequence ID" value="ABA96996.1"/>
    <property type="molecule type" value="Genomic_DNA"/>
</dbReference>
<protein>
    <submittedName>
        <fullName evidence="1">Retrotransposon protein, putative, unclassified</fullName>
    </submittedName>
</protein>
<accession>Q2QUG6</accession>